<reference evidence="6" key="1">
    <citation type="submission" date="2020-08" db="EMBL/GenBank/DDBJ databases">
        <title>Genome public.</title>
        <authorList>
            <person name="Liu C."/>
            <person name="Sun Q."/>
        </authorList>
    </citation>
    <scope>NUCLEOTIDE SEQUENCE</scope>
    <source>
        <strain evidence="6">NSJ-51</strain>
    </source>
</reference>
<dbReference type="PROSITE" id="PS51554">
    <property type="entry name" value="PFL"/>
    <property type="match status" value="1"/>
</dbReference>
<evidence type="ECO:0000259" key="5">
    <source>
        <dbReference type="PROSITE" id="PS51554"/>
    </source>
</evidence>
<dbReference type="AlphaFoldDB" id="A0A8J6M8C9"/>
<evidence type="ECO:0000256" key="2">
    <source>
        <dbReference type="ARBA" id="ARBA00023239"/>
    </source>
</evidence>
<dbReference type="InterPro" id="IPR051215">
    <property type="entry name" value="GRE"/>
</dbReference>
<name>A0A8J6M8C9_9FIRM</name>
<keyword evidence="1" id="KW-0556">Organic radical</keyword>
<dbReference type="SUPFAM" id="SSF51998">
    <property type="entry name" value="PFL-like glycyl radical enzymes"/>
    <property type="match status" value="1"/>
</dbReference>
<protein>
    <submittedName>
        <fullName evidence="6">Uncharacterized protein</fullName>
    </submittedName>
</protein>
<organism evidence="6 7">
    <name type="scientific">Lawsonibacter hominis</name>
    <dbReference type="NCBI Taxonomy" id="2763053"/>
    <lineage>
        <taxon>Bacteria</taxon>
        <taxon>Bacillati</taxon>
        <taxon>Bacillota</taxon>
        <taxon>Clostridia</taxon>
        <taxon>Eubacteriales</taxon>
        <taxon>Oscillospiraceae</taxon>
        <taxon>Lawsonibacter</taxon>
    </lineage>
</organism>
<dbReference type="InterPro" id="IPR001150">
    <property type="entry name" value="Gly_radical"/>
</dbReference>
<feature type="domain" description="PFL" evidence="5">
    <location>
        <begin position="8"/>
        <end position="665"/>
    </location>
</feature>
<comment type="caution">
    <text evidence="3">Lacks conserved residue(s) required for the propagation of feature annotation.</text>
</comment>
<comment type="caution">
    <text evidence="6">The sequence shown here is derived from an EMBL/GenBank/DDBJ whole genome shotgun (WGS) entry which is preliminary data.</text>
</comment>
<gene>
    <name evidence="6" type="ORF">H8S57_01315</name>
</gene>
<feature type="domain" description="Glycine radical" evidence="4">
    <location>
        <begin position="673"/>
        <end position="794"/>
    </location>
</feature>
<dbReference type="PANTHER" id="PTHR43641:SF2">
    <property type="entry name" value="DEHYDRATASE YBIW-RELATED"/>
    <property type="match status" value="1"/>
</dbReference>
<evidence type="ECO:0000259" key="4">
    <source>
        <dbReference type="PROSITE" id="PS51149"/>
    </source>
</evidence>
<evidence type="ECO:0000256" key="3">
    <source>
        <dbReference type="PROSITE-ProRule" id="PRU00493"/>
    </source>
</evidence>
<keyword evidence="2" id="KW-0456">Lyase</keyword>
<dbReference type="Pfam" id="PF01228">
    <property type="entry name" value="Gly_radical"/>
    <property type="match status" value="1"/>
</dbReference>
<dbReference type="Gene3D" id="3.20.70.20">
    <property type="match status" value="1"/>
</dbReference>
<keyword evidence="7" id="KW-1185">Reference proteome</keyword>
<dbReference type="PANTHER" id="PTHR43641">
    <property type="entry name" value="FORMATE ACETYLTRANSFERASE 3-RELATED"/>
    <property type="match status" value="1"/>
</dbReference>
<dbReference type="GO" id="GO:0016829">
    <property type="term" value="F:lyase activity"/>
    <property type="evidence" value="ECO:0007669"/>
    <property type="project" value="UniProtKB-KW"/>
</dbReference>
<dbReference type="RefSeq" id="WP_186906264.1">
    <property type="nucleotide sequence ID" value="NZ_JACOPP010000001.1"/>
</dbReference>
<sequence>MNVILSPSRLERIEMLRQNMLVEPQVCVEKALYTTESFRSTEGAPIEYRRARALDHVLTHLTVGIGPGELFVGRPTGKVRGGPLSPEVNSTWYTKEMDTFHTREQENYAEVPEADKQIIRDCCAYWHGKSLFDHWQAAVPDDMKFANGPIIGGGGFCLNTQYYGHISTDFGKMLEKGVLGLYEEIDKTIQSLGTFGDVENFTKEQYLRAMRISLGAVVKFAHRYADLAEQMASGEADAQRKAELERIAETCRWVPEHPPRTLYEAIQSTWFTYVALNNEAWGAGPSLSRVDQYLYPFYQADKAAGRITDEDALEYLACFLIKQNGQFTVYSTPAAKIYGGLCCRLGNTIGGLKPDGTTAVNELSYLMLEAARFGLTEDIMVLTGQDTPQDFLVEAVETAKILRGKMKFIGHDVLVRQMLHDGRPLEIARGCAITGCNSPSVPGWSLDLPGGMINLPLIFDLALHDGYSPRLGRQMGPHTGDARTFTCFKQVYDAFKEQFRFFVPYMHLYKNMDKKMFADYSPCPLQSAMMQGCIEKATDITRGAMYPYMSYSMSLSGAPNIGDSLCTIKKLIFEDGTYTMAQLMDALDRNFEGDEAMLHQIQRLPKFGNDEPYVDQLVDDVLAFTSGEIEKIPGFYGAKSTCAAATITGNIPMGADVGALPDGRLAGEPIAEGGISPHQGRNTSGITATMASVAKLDPMNFRHGSVLNIRIDPDAVKDRSKLEKLAMLVRSFHAMGGYLVQFNIVSTDTLRQAQKHPEQYKDLLVRVSTYSAYFVELSEQLQNDIIARLSFGSV</sequence>
<evidence type="ECO:0000256" key="1">
    <source>
        <dbReference type="ARBA" id="ARBA00022818"/>
    </source>
</evidence>
<evidence type="ECO:0000313" key="6">
    <source>
        <dbReference type="EMBL" id="MBC5732365.1"/>
    </source>
</evidence>
<dbReference type="PROSITE" id="PS51149">
    <property type="entry name" value="GLY_RADICAL_2"/>
    <property type="match status" value="1"/>
</dbReference>
<dbReference type="EMBL" id="JACOPP010000001">
    <property type="protein sequence ID" value="MBC5732365.1"/>
    <property type="molecule type" value="Genomic_DNA"/>
</dbReference>
<accession>A0A8J6M8C9</accession>
<dbReference type="Proteomes" id="UP000661435">
    <property type="component" value="Unassembled WGS sequence"/>
</dbReference>
<dbReference type="Pfam" id="PF02901">
    <property type="entry name" value="PFL-like"/>
    <property type="match status" value="1"/>
</dbReference>
<proteinExistence type="predicted"/>
<evidence type="ECO:0000313" key="7">
    <source>
        <dbReference type="Proteomes" id="UP000661435"/>
    </source>
</evidence>
<dbReference type="InterPro" id="IPR004184">
    <property type="entry name" value="PFL_dom"/>
</dbReference>
<dbReference type="GO" id="GO:0005829">
    <property type="term" value="C:cytosol"/>
    <property type="evidence" value="ECO:0007669"/>
    <property type="project" value="TreeGrafter"/>
</dbReference>